<feature type="transmembrane region" description="Helical" evidence="6">
    <location>
        <begin position="380"/>
        <end position="402"/>
    </location>
</feature>
<accession>A0ABV8VPT1</accession>
<feature type="transmembrane region" description="Helical" evidence="6">
    <location>
        <begin position="144"/>
        <end position="162"/>
    </location>
</feature>
<evidence type="ECO:0000256" key="1">
    <source>
        <dbReference type="ARBA" id="ARBA00004141"/>
    </source>
</evidence>
<feature type="transmembrane region" description="Helical" evidence="6">
    <location>
        <begin position="258"/>
        <end position="277"/>
    </location>
</feature>
<sequence length="446" mass="48523">MQRENWASRLGFMLAAMGSAVGLGNIWRFSYVAGESGGGAFLIIYLLSVFVIGVPLLLVEVSIGRKAQQDVVGSYQKLAPKQPWYLGGFLGIASAFLILSFYSVVAGWALYYLWGYLTGTMADLPENGYGQAFDTFIKEDYAPIFWHALFLFITMLIVLGGVKNGIELANKILMPILALLMIGLAIYSVTLPGAEEGLKFLFSPDWSVLTDPSIYIAAMGQAFFSLSLGVGTMMTYGSYLSSKQKLPGATVGISIMDTLFAVISGIVIFPAVFAFGIDPSSGPKLVFITLPEIFHQMGYGHFVAILFFLALSFAAVSSSISLLEVPVAYLMRRAKISRKLASVITSIIIFISGVTVSLGMGRWSRITPIGNRNILDSMDFLSSNVFLPIGGLTMALFVGWYFTKKEALVAADLHGHFIGKVWYVLVKYIAPILIIIIFLNALGIVK</sequence>
<keyword evidence="5 6" id="KW-0472">Membrane</keyword>
<evidence type="ECO:0000256" key="3">
    <source>
        <dbReference type="ARBA" id="ARBA00022692"/>
    </source>
</evidence>
<dbReference type="Proteomes" id="UP001595880">
    <property type="component" value="Unassembled WGS sequence"/>
</dbReference>
<reference evidence="8" key="1">
    <citation type="journal article" date="2019" name="Int. J. Syst. Evol. Microbiol.">
        <title>The Global Catalogue of Microorganisms (GCM) 10K type strain sequencing project: providing services to taxonomists for standard genome sequencing and annotation.</title>
        <authorList>
            <consortium name="The Broad Institute Genomics Platform"/>
            <consortium name="The Broad Institute Genome Sequencing Center for Infectious Disease"/>
            <person name="Wu L."/>
            <person name="Ma J."/>
        </authorList>
    </citation>
    <scope>NUCLEOTIDE SEQUENCE [LARGE SCALE GENOMIC DNA]</scope>
    <source>
        <strain evidence="8">KACC 14058</strain>
    </source>
</reference>
<proteinExistence type="predicted"/>
<feature type="transmembrane region" description="Helical" evidence="6">
    <location>
        <begin position="174"/>
        <end position="194"/>
    </location>
</feature>
<dbReference type="PRINTS" id="PR00176">
    <property type="entry name" value="NANEUSMPORT"/>
</dbReference>
<dbReference type="NCBIfam" id="NF037979">
    <property type="entry name" value="Na_transp"/>
    <property type="match status" value="1"/>
</dbReference>
<dbReference type="InterPro" id="IPR047218">
    <property type="entry name" value="YocR/YhdH-like"/>
</dbReference>
<feature type="transmembrane region" description="Helical" evidence="6">
    <location>
        <begin position="84"/>
        <end position="114"/>
    </location>
</feature>
<dbReference type="CDD" id="cd10336">
    <property type="entry name" value="SLC6sbd_Tyt1-Like"/>
    <property type="match status" value="1"/>
</dbReference>
<feature type="transmembrane region" description="Helical" evidence="6">
    <location>
        <begin position="340"/>
        <end position="360"/>
    </location>
</feature>
<name>A0ABV8VPT1_9BACI</name>
<dbReference type="PROSITE" id="PS50267">
    <property type="entry name" value="NA_NEUROTRAN_SYMP_3"/>
    <property type="match status" value="1"/>
</dbReference>
<dbReference type="PANTHER" id="PTHR42948:SF1">
    <property type="entry name" value="TRANSPORTER"/>
    <property type="match status" value="1"/>
</dbReference>
<dbReference type="SUPFAM" id="SSF161070">
    <property type="entry name" value="SNF-like"/>
    <property type="match status" value="1"/>
</dbReference>
<comment type="subcellular location">
    <subcellularLocation>
        <location evidence="1">Membrane</location>
        <topology evidence="1">Multi-pass membrane protein</topology>
    </subcellularLocation>
</comment>
<feature type="transmembrane region" description="Helical" evidence="6">
    <location>
        <begin position="214"/>
        <end position="237"/>
    </location>
</feature>
<dbReference type="RefSeq" id="WP_390195090.1">
    <property type="nucleotide sequence ID" value="NZ_JBHSDV010000001.1"/>
</dbReference>
<dbReference type="InterPro" id="IPR000175">
    <property type="entry name" value="Na/ntran_symport"/>
</dbReference>
<feature type="transmembrane region" description="Helical" evidence="6">
    <location>
        <begin position="12"/>
        <end position="30"/>
    </location>
</feature>
<comment type="caution">
    <text evidence="7">The sequence shown here is derived from an EMBL/GenBank/DDBJ whole genome shotgun (WGS) entry which is preliminary data.</text>
</comment>
<evidence type="ECO:0000256" key="2">
    <source>
        <dbReference type="ARBA" id="ARBA00022448"/>
    </source>
</evidence>
<protein>
    <submittedName>
        <fullName evidence="7">Sodium-dependent transporter</fullName>
    </submittedName>
</protein>
<dbReference type="PANTHER" id="PTHR42948">
    <property type="entry name" value="TRANSPORTER"/>
    <property type="match status" value="1"/>
</dbReference>
<keyword evidence="3 6" id="KW-0812">Transmembrane</keyword>
<evidence type="ECO:0000256" key="6">
    <source>
        <dbReference type="SAM" id="Phobius"/>
    </source>
</evidence>
<dbReference type="InterPro" id="IPR037272">
    <property type="entry name" value="SNS_sf"/>
</dbReference>
<dbReference type="Pfam" id="PF00209">
    <property type="entry name" value="SNF"/>
    <property type="match status" value="2"/>
</dbReference>
<organism evidence="7 8">
    <name type="scientific">Gracilibacillus marinus</name>
    <dbReference type="NCBI Taxonomy" id="630535"/>
    <lineage>
        <taxon>Bacteria</taxon>
        <taxon>Bacillati</taxon>
        <taxon>Bacillota</taxon>
        <taxon>Bacilli</taxon>
        <taxon>Bacillales</taxon>
        <taxon>Bacillaceae</taxon>
        <taxon>Gracilibacillus</taxon>
    </lineage>
</organism>
<feature type="transmembrane region" description="Helical" evidence="6">
    <location>
        <begin position="422"/>
        <end position="445"/>
    </location>
</feature>
<feature type="transmembrane region" description="Helical" evidence="6">
    <location>
        <begin position="297"/>
        <end position="320"/>
    </location>
</feature>
<evidence type="ECO:0000256" key="4">
    <source>
        <dbReference type="ARBA" id="ARBA00022989"/>
    </source>
</evidence>
<feature type="transmembrane region" description="Helical" evidence="6">
    <location>
        <begin position="42"/>
        <end position="63"/>
    </location>
</feature>
<evidence type="ECO:0000313" key="8">
    <source>
        <dbReference type="Proteomes" id="UP001595880"/>
    </source>
</evidence>
<gene>
    <name evidence="7" type="ORF">ACFOZ1_01455</name>
</gene>
<keyword evidence="2" id="KW-0813">Transport</keyword>
<evidence type="ECO:0000313" key="7">
    <source>
        <dbReference type="EMBL" id="MFC4386466.1"/>
    </source>
</evidence>
<keyword evidence="4 6" id="KW-1133">Transmembrane helix</keyword>
<keyword evidence="8" id="KW-1185">Reference proteome</keyword>
<dbReference type="EMBL" id="JBHSDV010000001">
    <property type="protein sequence ID" value="MFC4386466.1"/>
    <property type="molecule type" value="Genomic_DNA"/>
</dbReference>
<evidence type="ECO:0000256" key="5">
    <source>
        <dbReference type="ARBA" id="ARBA00023136"/>
    </source>
</evidence>